<dbReference type="Gene3D" id="3.30.160.60">
    <property type="entry name" value="Classic Zinc Finger"/>
    <property type="match status" value="1"/>
</dbReference>
<feature type="compositionally biased region" description="Basic residues" evidence="1">
    <location>
        <begin position="216"/>
        <end position="225"/>
    </location>
</feature>
<dbReference type="SMART" id="SM00355">
    <property type="entry name" value="ZnF_C2H2"/>
    <property type="match status" value="2"/>
</dbReference>
<dbReference type="Proteomes" id="UP000494165">
    <property type="component" value="Unassembled WGS sequence"/>
</dbReference>
<protein>
    <recommendedName>
        <fullName evidence="2">C2H2-type domain-containing protein</fullName>
    </recommendedName>
</protein>
<organism evidence="3 4">
    <name type="scientific">Cloeon dipterum</name>
    <dbReference type="NCBI Taxonomy" id="197152"/>
    <lineage>
        <taxon>Eukaryota</taxon>
        <taxon>Metazoa</taxon>
        <taxon>Ecdysozoa</taxon>
        <taxon>Arthropoda</taxon>
        <taxon>Hexapoda</taxon>
        <taxon>Insecta</taxon>
        <taxon>Pterygota</taxon>
        <taxon>Palaeoptera</taxon>
        <taxon>Ephemeroptera</taxon>
        <taxon>Pisciforma</taxon>
        <taxon>Baetidae</taxon>
        <taxon>Cloeon</taxon>
    </lineage>
</organism>
<dbReference type="AlphaFoldDB" id="A0A8S1BR66"/>
<feature type="domain" description="C2H2-type" evidence="2">
    <location>
        <begin position="124"/>
        <end position="145"/>
    </location>
</feature>
<feature type="domain" description="C2H2-type" evidence="2">
    <location>
        <begin position="96"/>
        <end position="117"/>
    </location>
</feature>
<evidence type="ECO:0000313" key="3">
    <source>
        <dbReference type="EMBL" id="CAB3359020.1"/>
    </source>
</evidence>
<dbReference type="InterPro" id="IPR013087">
    <property type="entry name" value="Znf_C2H2_type"/>
</dbReference>
<dbReference type="PROSITE" id="PS00028">
    <property type="entry name" value="ZINC_FINGER_C2H2_1"/>
    <property type="match status" value="2"/>
</dbReference>
<dbReference type="EMBL" id="CADEPI010000001">
    <property type="protein sequence ID" value="CAB3359020.1"/>
    <property type="molecule type" value="Genomic_DNA"/>
</dbReference>
<dbReference type="OrthoDB" id="19132at2759"/>
<reference evidence="3 4" key="1">
    <citation type="submission" date="2020-04" db="EMBL/GenBank/DDBJ databases">
        <authorList>
            <person name="Alioto T."/>
            <person name="Alioto T."/>
            <person name="Gomez Garrido J."/>
        </authorList>
    </citation>
    <scope>NUCLEOTIDE SEQUENCE [LARGE SCALE GENOMIC DNA]</scope>
</reference>
<name>A0A8S1BR66_9INSE</name>
<keyword evidence="4" id="KW-1185">Reference proteome</keyword>
<accession>A0A8S1BR66</accession>
<feature type="region of interest" description="Disordered" evidence="1">
    <location>
        <begin position="162"/>
        <end position="184"/>
    </location>
</feature>
<evidence type="ECO:0000313" key="4">
    <source>
        <dbReference type="Proteomes" id="UP000494165"/>
    </source>
</evidence>
<evidence type="ECO:0000256" key="1">
    <source>
        <dbReference type="SAM" id="MobiDB-lite"/>
    </source>
</evidence>
<gene>
    <name evidence="3" type="ORF">CLODIP_2_CD05325</name>
</gene>
<proteinExistence type="predicted"/>
<sequence length="225" mass="25297">MYMFVWIVSTNIQQVHVANNSSGLFAFGNVLGEDCSSGSWDASVHFLTAAACEVDDPSGGEDNNGAADQDGLSEQRPLSKQELLEYVIQTDGSVICKWCGESVPSRTHWYRHKYRLHAVNLFRCGKCFVYFKTKKGYLGHINNSHKGGWKKWREGPVDAPVEQVSTEDAPVSPPKKRHWDKEQQSEEKLIADIIERVKKEFEAQGGNGKGESKSGYCRRRQVSLQ</sequence>
<evidence type="ECO:0000259" key="2">
    <source>
        <dbReference type="PROSITE" id="PS00028"/>
    </source>
</evidence>
<feature type="region of interest" description="Disordered" evidence="1">
    <location>
        <begin position="201"/>
        <end position="225"/>
    </location>
</feature>
<comment type="caution">
    <text evidence="3">The sequence shown here is derived from an EMBL/GenBank/DDBJ whole genome shotgun (WGS) entry which is preliminary data.</text>
</comment>